<dbReference type="Proteomes" id="UP000501179">
    <property type="component" value="Chromosome"/>
</dbReference>
<feature type="signal peptide" evidence="1">
    <location>
        <begin position="1"/>
        <end position="24"/>
    </location>
</feature>
<dbReference type="PROSITE" id="PS51257">
    <property type="entry name" value="PROKAR_LIPOPROTEIN"/>
    <property type="match status" value="1"/>
</dbReference>
<organism evidence="2 3">
    <name type="scientific">Streptomyces liangshanensis</name>
    <dbReference type="NCBI Taxonomy" id="2717324"/>
    <lineage>
        <taxon>Bacteria</taxon>
        <taxon>Bacillati</taxon>
        <taxon>Actinomycetota</taxon>
        <taxon>Actinomycetes</taxon>
        <taxon>Kitasatosporales</taxon>
        <taxon>Streptomycetaceae</taxon>
        <taxon>Streptomyces</taxon>
    </lineage>
</organism>
<gene>
    <name evidence="2" type="ORF">HA039_15730</name>
</gene>
<evidence type="ECO:0000256" key="1">
    <source>
        <dbReference type="SAM" id="SignalP"/>
    </source>
</evidence>
<feature type="chain" id="PRO_5026328514" evidence="1">
    <location>
        <begin position="25"/>
        <end position="92"/>
    </location>
</feature>
<dbReference type="AlphaFoldDB" id="A0A6G9GZT9"/>
<accession>A0A6G9GZT9</accession>
<dbReference type="EMBL" id="CP050177">
    <property type="protein sequence ID" value="QIQ03586.1"/>
    <property type="molecule type" value="Genomic_DNA"/>
</dbReference>
<dbReference type="KEGG" id="slia:HA039_15730"/>
<reference evidence="2 3" key="1">
    <citation type="submission" date="2020-03" db="EMBL/GenBank/DDBJ databases">
        <title>A novel species.</title>
        <authorList>
            <person name="Gao J."/>
        </authorList>
    </citation>
    <scope>NUCLEOTIDE SEQUENCE [LARGE SCALE GENOMIC DNA]</scope>
    <source>
        <strain evidence="2 3">QMT-12</strain>
    </source>
</reference>
<evidence type="ECO:0000313" key="3">
    <source>
        <dbReference type="Proteomes" id="UP000501179"/>
    </source>
</evidence>
<evidence type="ECO:0000313" key="2">
    <source>
        <dbReference type="EMBL" id="QIQ03586.1"/>
    </source>
</evidence>
<sequence>MYKRMLRAVVATAFSAALACGVLAVGGDAGQVTTPAGSQAAGAGDIAWAAKAGDIAWGAAAGDIAWNSGAGDIAWGPAPKDIAWGEPAGTVA</sequence>
<protein>
    <submittedName>
        <fullName evidence="2">5'-nucleotidase</fullName>
    </submittedName>
</protein>
<keyword evidence="1" id="KW-0732">Signal</keyword>
<keyword evidence="3" id="KW-1185">Reference proteome</keyword>
<name>A0A6G9GZT9_9ACTN</name>
<proteinExistence type="predicted"/>